<keyword evidence="3" id="KW-1185">Reference proteome</keyword>
<evidence type="ECO:0000313" key="2">
    <source>
        <dbReference type="EMBL" id="CAL0327769.1"/>
    </source>
</evidence>
<comment type="caution">
    <text evidence="2">The sequence shown here is derived from an EMBL/GenBank/DDBJ whole genome shotgun (WGS) entry which is preliminary data.</text>
</comment>
<reference evidence="2 3" key="1">
    <citation type="submission" date="2024-03" db="EMBL/GenBank/DDBJ databases">
        <authorList>
            <person name="Martinez-Hernandez J."/>
        </authorList>
    </citation>
    <scope>NUCLEOTIDE SEQUENCE [LARGE SCALE GENOMIC DNA]</scope>
</reference>
<organism evidence="2 3">
    <name type="scientific">Lupinus luteus</name>
    <name type="common">European yellow lupine</name>
    <dbReference type="NCBI Taxonomy" id="3873"/>
    <lineage>
        <taxon>Eukaryota</taxon>
        <taxon>Viridiplantae</taxon>
        <taxon>Streptophyta</taxon>
        <taxon>Embryophyta</taxon>
        <taxon>Tracheophyta</taxon>
        <taxon>Spermatophyta</taxon>
        <taxon>Magnoliopsida</taxon>
        <taxon>eudicotyledons</taxon>
        <taxon>Gunneridae</taxon>
        <taxon>Pentapetalae</taxon>
        <taxon>rosids</taxon>
        <taxon>fabids</taxon>
        <taxon>Fabales</taxon>
        <taxon>Fabaceae</taxon>
        <taxon>Papilionoideae</taxon>
        <taxon>50 kb inversion clade</taxon>
        <taxon>genistoids sensu lato</taxon>
        <taxon>core genistoids</taxon>
        <taxon>Genisteae</taxon>
        <taxon>Lupinus</taxon>
    </lineage>
</organism>
<protein>
    <submittedName>
        <fullName evidence="2">Uncharacterized protein</fullName>
    </submittedName>
</protein>
<dbReference type="Proteomes" id="UP001497480">
    <property type="component" value="Unassembled WGS sequence"/>
</dbReference>
<name>A0AAV1Y1C2_LUPLU</name>
<gene>
    <name evidence="2" type="ORF">LLUT_LOCUS28829</name>
</gene>
<evidence type="ECO:0000313" key="3">
    <source>
        <dbReference type="Proteomes" id="UP001497480"/>
    </source>
</evidence>
<accession>A0AAV1Y1C2</accession>
<sequence length="108" mass="12409">MILMKHWPRNVVPPWDSPLSKKKLFITLEQTVYKLAGRRIYTMNGTAEEERDEGLPLASPNTEPTPPSPNPVQMRVISFAVRTALNLMVLNDLSERRSLQYPATWFTL</sequence>
<feature type="region of interest" description="Disordered" evidence="1">
    <location>
        <begin position="45"/>
        <end position="72"/>
    </location>
</feature>
<evidence type="ECO:0000256" key="1">
    <source>
        <dbReference type="SAM" id="MobiDB-lite"/>
    </source>
</evidence>
<dbReference type="EMBL" id="CAXHTB010000020">
    <property type="protein sequence ID" value="CAL0327769.1"/>
    <property type="molecule type" value="Genomic_DNA"/>
</dbReference>
<proteinExistence type="predicted"/>
<dbReference type="AlphaFoldDB" id="A0AAV1Y1C2"/>